<dbReference type="RefSeq" id="WP_094049776.1">
    <property type="nucleotide sequence ID" value="NZ_CP022535.1"/>
</dbReference>
<accession>A0A222EQQ2</accession>
<keyword evidence="1" id="KW-0812">Transmembrane</keyword>
<evidence type="ECO:0008006" key="4">
    <source>
        <dbReference type="Google" id="ProtNLM"/>
    </source>
</evidence>
<keyword evidence="3" id="KW-1185">Reference proteome</keyword>
<dbReference type="Proteomes" id="UP000203229">
    <property type="component" value="Chromosome"/>
</dbReference>
<keyword evidence="1" id="KW-0472">Membrane</keyword>
<dbReference type="PROSITE" id="PS51257">
    <property type="entry name" value="PROKAR_LIPOPROTEIN"/>
    <property type="match status" value="1"/>
</dbReference>
<dbReference type="AlphaFoldDB" id="A0A222EQQ2"/>
<dbReference type="OrthoDB" id="390360at2"/>
<feature type="transmembrane region" description="Helical" evidence="1">
    <location>
        <begin position="12"/>
        <end position="34"/>
    </location>
</feature>
<name>A0A222EQQ2_9MOLU</name>
<evidence type="ECO:0000256" key="1">
    <source>
        <dbReference type="SAM" id="Phobius"/>
    </source>
</evidence>
<evidence type="ECO:0000313" key="2">
    <source>
        <dbReference type="EMBL" id="ASP28746.1"/>
    </source>
</evidence>
<sequence>MNGLAKGGIITSFIGAGFSCIFGLLFILAGTISFGFSSIGGLSSGIFIIIGVLSLILPIVIIVTGAMALSKGSNQARIACGIIALVSILFSWAAYFIPFLLFLIGGILTLCGKKN</sequence>
<keyword evidence="1" id="KW-1133">Transmembrane helix</keyword>
<feature type="transmembrane region" description="Helical" evidence="1">
    <location>
        <begin position="46"/>
        <end position="69"/>
    </location>
</feature>
<proteinExistence type="predicted"/>
<gene>
    <name evidence="2" type="ORF">SCORR_v1c09740</name>
</gene>
<reference evidence="2 3" key="1">
    <citation type="submission" date="2017-07" db="EMBL/GenBank/DDBJ databases">
        <title>Complete genome sequence of Spiroplasma corruscae EC-1 (DSM 19793).</title>
        <authorList>
            <person name="Tsai Y.-M."/>
            <person name="Lo W.-S."/>
            <person name="Kuo C.-H."/>
        </authorList>
    </citation>
    <scope>NUCLEOTIDE SEQUENCE [LARGE SCALE GENOMIC DNA]</scope>
    <source>
        <strain evidence="2 3">EC-1</strain>
    </source>
</reference>
<protein>
    <recommendedName>
        <fullName evidence="4">DUF4064 domain-containing protein</fullName>
    </recommendedName>
</protein>
<dbReference type="EMBL" id="CP022535">
    <property type="protein sequence ID" value="ASP28746.1"/>
    <property type="molecule type" value="Genomic_DNA"/>
</dbReference>
<dbReference type="KEGG" id="scou:SCORR_v1c09740"/>
<evidence type="ECO:0000313" key="3">
    <source>
        <dbReference type="Proteomes" id="UP000203229"/>
    </source>
</evidence>
<organism evidence="2 3">
    <name type="scientific">Spiroplasma corruscae</name>
    <dbReference type="NCBI Taxonomy" id="216934"/>
    <lineage>
        <taxon>Bacteria</taxon>
        <taxon>Bacillati</taxon>
        <taxon>Mycoplasmatota</taxon>
        <taxon>Mollicutes</taxon>
        <taxon>Entomoplasmatales</taxon>
        <taxon>Spiroplasmataceae</taxon>
        <taxon>Spiroplasma</taxon>
    </lineage>
</organism>
<feature type="transmembrane region" description="Helical" evidence="1">
    <location>
        <begin position="81"/>
        <end position="108"/>
    </location>
</feature>